<name>A0A0G0M768_9BACT</name>
<proteinExistence type="predicted"/>
<dbReference type="SUPFAM" id="SSF53187">
    <property type="entry name" value="Zn-dependent exopeptidases"/>
    <property type="match status" value="1"/>
</dbReference>
<organism evidence="2 3">
    <name type="scientific">Candidatus Falkowbacteria bacterium GW2011_GWE1_38_31</name>
    <dbReference type="NCBI Taxonomy" id="1618638"/>
    <lineage>
        <taxon>Bacteria</taxon>
        <taxon>Candidatus Falkowiibacteriota</taxon>
    </lineage>
</organism>
<evidence type="ECO:0000259" key="1">
    <source>
        <dbReference type="Pfam" id="PF04389"/>
    </source>
</evidence>
<reference evidence="2" key="1">
    <citation type="journal article" date="2015" name="Nature">
        <title>rRNA introns, odd ribosomes, and small enigmatic genomes across a large radiation of phyla.</title>
        <authorList>
            <person name="Brown C.T."/>
            <person name="Hug L.A."/>
            <person name="Thomas B.C."/>
            <person name="Sharon I."/>
            <person name="Castelle C.J."/>
            <person name="Singh A."/>
            <person name="Wilkins M.J."/>
            <person name="Williams K.H."/>
            <person name="Banfield J.F."/>
        </authorList>
    </citation>
    <scope>NUCLEOTIDE SEQUENCE [LARGE SCALE GENOMIC DNA]</scope>
</reference>
<comment type="caution">
    <text evidence="2">The sequence shown here is derived from an EMBL/GenBank/DDBJ whole genome shotgun (WGS) entry which is preliminary data.</text>
</comment>
<dbReference type="EMBL" id="LBUU01000013">
    <property type="protein sequence ID" value="KKQ69544.1"/>
    <property type="molecule type" value="Genomic_DNA"/>
</dbReference>
<evidence type="ECO:0000313" key="3">
    <source>
        <dbReference type="Proteomes" id="UP000034022"/>
    </source>
</evidence>
<gene>
    <name evidence="2" type="ORF">US91_C0013G0012</name>
</gene>
<dbReference type="Pfam" id="PF04389">
    <property type="entry name" value="Peptidase_M28"/>
    <property type="match status" value="1"/>
</dbReference>
<evidence type="ECO:0000313" key="2">
    <source>
        <dbReference type="EMBL" id="KKQ69544.1"/>
    </source>
</evidence>
<protein>
    <recommendedName>
        <fullName evidence="1">Peptidase M28 domain-containing protein</fullName>
    </recommendedName>
</protein>
<dbReference type="InterPro" id="IPR007484">
    <property type="entry name" value="Peptidase_M28"/>
</dbReference>
<sequence length="315" mass="35486">MKHNHQKFIKKLLSFSPRQFACETKTADFILDILNENNIEYILQKYSAKLPYFKKANLICDGRSVACLPSGLKSGKILGKDVILSSLISGSGVEEIKNINFNPHSDAISIPCYYNAPALAVSRNDLPKIFAAKKVSGQMSVVAKKHEVRNILVGNSRNPKNIFFAHYDSISLGACDNASGVSVMLSVLLSDQSNLKENLYVFSANEELSFDWPYYWGKGYREFEKKYLFLLKKVKNIFVIDSVGNDKTIEMKDLNMILLAFPIENISKFNKKTIVITGNFDKLMSVYHSELDNGKNINEKYLVEAENLVIKKANG</sequence>
<accession>A0A0G0M768</accession>
<feature type="domain" description="Peptidase M28" evidence="1">
    <location>
        <begin position="155"/>
        <end position="200"/>
    </location>
</feature>
<dbReference type="Proteomes" id="UP000034022">
    <property type="component" value="Unassembled WGS sequence"/>
</dbReference>
<dbReference type="AlphaFoldDB" id="A0A0G0M768"/>
<dbReference type="Gene3D" id="3.40.630.10">
    <property type="entry name" value="Zn peptidases"/>
    <property type="match status" value="1"/>
</dbReference>